<protein>
    <recommendedName>
        <fullName evidence="7">Chemotaxis protein</fullName>
    </recommendedName>
</protein>
<organism evidence="1 6">
    <name type="scientific">Oenococcus oeni</name>
    <name type="common">Leuconostoc oenos</name>
    <dbReference type="NCBI Taxonomy" id="1247"/>
    <lineage>
        <taxon>Bacteria</taxon>
        <taxon>Bacillati</taxon>
        <taxon>Bacillota</taxon>
        <taxon>Bacilli</taxon>
        <taxon>Lactobacillales</taxon>
        <taxon>Lactobacillaceae</taxon>
        <taxon>Oenococcus</taxon>
    </lineage>
</organism>
<dbReference type="Proteomes" id="UP001281024">
    <property type="component" value="Unassembled WGS sequence"/>
</dbReference>
<evidence type="ECO:0000313" key="2">
    <source>
        <dbReference type="EMBL" id="OIM20975.1"/>
    </source>
</evidence>
<evidence type="ECO:0008006" key="7">
    <source>
        <dbReference type="Google" id="ProtNLM"/>
    </source>
</evidence>
<dbReference type="AlphaFoldDB" id="A0A483B3B1"/>
<reference evidence="2 4" key="1">
    <citation type="journal article" date="2016" name="BMC Genomics">
        <title>Consensus pan-genome assembly of the specialised wine bacterium Oenococcus oeni.</title>
        <authorList>
            <person name="Sternes P.R."/>
            <person name="Borneman A.R."/>
        </authorList>
    </citation>
    <scope>NUCLEOTIDE SEQUENCE [LARGE SCALE GENOMIC DNA]</scope>
    <source>
        <strain evidence="2 4">AWRIB661</strain>
    </source>
</reference>
<dbReference type="EMBL" id="MLOK01000046">
    <property type="protein sequence ID" value="OIM20975.1"/>
    <property type="molecule type" value="Genomic_DNA"/>
</dbReference>
<dbReference type="EMBL" id="WERV01000004">
    <property type="protein sequence ID" value="MDV7715248.1"/>
    <property type="molecule type" value="Genomic_DNA"/>
</dbReference>
<accession>A0A483B3B1</accession>
<evidence type="ECO:0000313" key="5">
    <source>
        <dbReference type="Proteomes" id="UP000294726"/>
    </source>
</evidence>
<name>A0A483B3B1_OENOE</name>
<dbReference type="Proteomes" id="UP000181728">
    <property type="component" value="Unassembled WGS sequence"/>
</dbReference>
<evidence type="ECO:0000313" key="6">
    <source>
        <dbReference type="Proteomes" id="UP001281024"/>
    </source>
</evidence>
<reference evidence="1" key="3">
    <citation type="submission" date="2019-10" db="EMBL/GenBank/DDBJ databases">
        <title>Malate fermentation in French cider.</title>
        <authorList>
            <person name="Cousin F.J."/>
            <person name="Medina Fernandez S."/>
            <person name="Misery B."/>
            <person name="Laplace J.-M."/>
            <person name="Cretenet M."/>
        </authorList>
    </citation>
    <scope>NUCLEOTIDE SEQUENCE</scope>
    <source>
        <strain evidence="1">UCMA15129</strain>
    </source>
</reference>
<gene>
    <name evidence="2" type="ORF">ATX59_06680</name>
    <name evidence="1" type="ORF">GA838_05685</name>
    <name evidence="3" type="ORF">OENI_1373</name>
</gene>
<evidence type="ECO:0000313" key="1">
    <source>
        <dbReference type="EMBL" id="MDV7715248.1"/>
    </source>
</evidence>
<dbReference type="RefSeq" id="WP_002816552.1">
    <property type="nucleotide sequence ID" value="NZ_CP038451.1"/>
</dbReference>
<dbReference type="EMBL" id="LR031358">
    <property type="protein sequence ID" value="VDB98637.1"/>
    <property type="molecule type" value="Genomic_DNA"/>
</dbReference>
<sequence length="147" mass="16699">MKPVKPQQFALGLQDFLKKIDQINTKVSPSYSELKKFLDSDQLPDLSDSKFKNIAAEFMDANEQYQQAVDNLKGLSAPVHLIGLKMNLVAYFQDYVNATKDMTNSLNLDKKSVDLAKFSQSEKDQDDLMHKVNRNVNRILMSRGLQG</sequence>
<evidence type="ECO:0000313" key="4">
    <source>
        <dbReference type="Proteomes" id="UP000181728"/>
    </source>
</evidence>
<proteinExistence type="predicted"/>
<evidence type="ECO:0000313" key="3">
    <source>
        <dbReference type="EMBL" id="VDB98637.1"/>
    </source>
</evidence>
<reference evidence="3 5" key="2">
    <citation type="submission" date="2018-08" db="EMBL/GenBank/DDBJ databases">
        <authorList>
            <person name="Lorentzen P. G. S. M."/>
        </authorList>
    </citation>
    <scope>NUCLEOTIDE SEQUENCE [LARGE SCALE GENOMIC DNA]</scope>
    <source>
        <strain evidence="3 5">CRBO_1381</strain>
    </source>
</reference>
<dbReference type="GeneID" id="75065486"/>
<dbReference type="Proteomes" id="UP000294726">
    <property type="component" value="Chromosome"/>
</dbReference>